<evidence type="ECO:0000313" key="13">
    <source>
        <dbReference type="EMBL" id="KAA0197165.1"/>
    </source>
</evidence>
<dbReference type="GO" id="GO:0045944">
    <property type="term" value="P:positive regulation of transcription by RNA polymerase II"/>
    <property type="evidence" value="ECO:0007669"/>
    <property type="project" value="TreeGrafter"/>
</dbReference>
<keyword evidence="2" id="KW-0479">Metal-binding</keyword>
<evidence type="ECO:0000256" key="2">
    <source>
        <dbReference type="ARBA" id="ARBA00022723"/>
    </source>
</evidence>
<dbReference type="Pfam" id="PF13445">
    <property type="entry name" value="zf-RING_UBOX"/>
    <property type="match status" value="1"/>
</dbReference>
<feature type="region of interest" description="Disordered" evidence="11">
    <location>
        <begin position="136"/>
        <end position="181"/>
    </location>
</feature>
<reference evidence="13" key="1">
    <citation type="submission" date="2019-05" db="EMBL/GenBank/DDBJ databases">
        <title>Annotation for the trematode Fasciolopsis buski.</title>
        <authorList>
            <person name="Choi Y.-J."/>
        </authorList>
    </citation>
    <scope>NUCLEOTIDE SEQUENCE</scope>
    <source>
        <strain evidence="13">HT</strain>
        <tissue evidence="13">Whole worm</tissue>
    </source>
</reference>
<evidence type="ECO:0000259" key="12">
    <source>
        <dbReference type="PROSITE" id="PS50089"/>
    </source>
</evidence>
<dbReference type="PROSITE" id="PS00518">
    <property type="entry name" value="ZF_RING_1"/>
    <property type="match status" value="1"/>
</dbReference>
<proteinExistence type="predicted"/>
<dbReference type="InterPro" id="IPR031099">
    <property type="entry name" value="BRCA1-associated"/>
</dbReference>
<dbReference type="Gene3D" id="3.30.40.10">
    <property type="entry name" value="Zinc/RING finger domain, C3HC4 (zinc finger)"/>
    <property type="match status" value="1"/>
</dbReference>
<keyword evidence="3" id="KW-0677">Repeat</keyword>
<keyword evidence="6" id="KW-0862">Zinc</keyword>
<dbReference type="InterPro" id="IPR001841">
    <property type="entry name" value="Znf_RING"/>
</dbReference>
<keyword evidence="10" id="KW-0175">Coiled coil</keyword>
<evidence type="ECO:0000256" key="1">
    <source>
        <dbReference type="ARBA" id="ARBA00004123"/>
    </source>
</evidence>
<feature type="region of interest" description="Disordered" evidence="11">
    <location>
        <begin position="1008"/>
        <end position="1035"/>
    </location>
</feature>
<comment type="caution">
    <text evidence="13">The sequence shown here is derived from an EMBL/GenBank/DDBJ whole genome shotgun (WGS) entry which is preliminary data.</text>
</comment>
<feature type="region of interest" description="Disordered" evidence="11">
    <location>
        <begin position="765"/>
        <end position="841"/>
    </location>
</feature>
<evidence type="ECO:0000256" key="9">
    <source>
        <dbReference type="PROSITE-ProRule" id="PRU00175"/>
    </source>
</evidence>
<evidence type="ECO:0000256" key="5">
    <source>
        <dbReference type="ARBA" id="ARBA00022771"/>
    </source>
</evidence>
<sequence length="1079" mass="118255">MAVADGSLDQCLAVVKRFLLCPVCLDDFQNPSITPCAHIFCKFCINEHLGKKRQANCPLCMKPFTRRSLKHSGKLNEITICCRNLIATYETESGTSLRPSSIPDEFLHLSQELTQCQTTSTKQGRTSVPVKNKINAQGKNGLSTRTGNRGTAAGSKILLGTAARARRSQQRKDNEDDSSLLTQPMVFGPTAAPDLCAPNSLSVASRDDLVDLFCPTQATQPMLDDSDFAPVMGMRGGALLKEERDRNTCAVQSDEVDAAAPYYPRYKGIRTVPSRPPIPPRNEMQTARKSRFSEAKQTAVDADPSCGNNSQPSAGSRVRKQTRRESSKSTLSSAHGVLTKTHEVFCQINLTEKHGDDSANILEQTEMRSLRGTKLKRFPSAASVNSWPLKRSRMQLSMGPRNQLLRKYHLTRQSLSFKRSQKNRPVSNLGLSRWRSVYHQLKRRGSALSLTFRPDRKSSGSFNGDTKDWFLNSVTKRTPACSLQKNPKTSINSNSFLHRISDTVLRRSKRDRLGRETKKTLVPETQDNLDLFSDEIPVSCVVSETPTSPTKNPLMPFISRPSSKQERCQFVLPLRRIVPRTFSTSSHGRRVSGMHPCPSVVSLVVSPKQCKSKSTCMDPKTFSDDPPQISCDISEVVHPCTEGGNCQMIHCSACGESLLIQPAGLSTPCDSPSRTAVRTAPSISADLSCSISSTYWQAEDPCESALSAFHTDHLVSLNRTAAAFTSLFSDVGCQTCIDLSEPLPCDRVDLPESFKSLTNLKVLPEREKRDRTSPLKPKVSQSSEHELEHNGTLHVTPSRPSPKPRRSFQSVASPVQSSAHNQASYPQSISPGGSDVNSASQPSSAYILPTLDRDRLRSECNELEAVVAALQQQLEAQTAQLTPKATEELLRTAGTEPCDEELEIYSRIVTGVKQPNQINSNTLSGSSDAHAILESTAPEPIDVIPSSQLDDELELVKKSADDELMPLEDIPAKSSATVSRVEASQPPSSLRTMTLDVLPLPLSANTLRKSEESTHPDRALSQTHGSEAITADLTECPETDLDGLSHRAEPCTLRDPKSIRFARPAVMITGSNLTGVSMV</sequence>
<feature type="coiled-coil region" evidence="10">
    <location>
        <begin position="853"/>
        <end position="880"/>
    </location>
</feature>
<dbReference type="OrthoDB" id="6277789at2759"/>
<dbReference type="InterPro" id="IPR027370">
    <property type="entry name" value="Znf-RING_euk"/>
</dbReference>
<evidence type="ECO:0000313" key="14">
    <source>
        <dbReference type="Proteomes" id="UP000728185"/>
    </source>
</evidence>
<gene>
    <name evidence="13" type="ORF">FBUS_03969</name>
</gene>
<dbReference type="InterPro" id="IPR017907">
    <property type="entry name" value="Znf_RING_CS"/>
</dbReference>
<dbReference type="EMBL" id="LUCM01002558">
    <property type="protein sequence ID" value="KAA0197165.1"/>
    <property type="molecule type" value="Genomic_DNA"/>
</dbReference>
<dbReference type="SUPFAM" id="SSF57850">
    <property type="entry name" value="RING/U-box"/>
    <property type="match status" value="1"/>
</dbReference>
<feature type="compositionally biased region" description="Polar residues" evidence="11">
    <location>
        <begin position="808"/>
        <end position="841"/>
    </location>
</feature>
<feature type="compositionally biased region" description="Basic and acidic residues" evidence="11">
    <location>
        <begin position="1008"/>
        <end position="1018"/>
    </location>
</feature>
<dbReference type="SMART" id="SM00184">
    <property type="entry name" value="RING"/>
    <property type="match status" value="1"/>
</dbReference>
<evidence type="ECO:0000256" key="8">
    <source>
        <dbReference type="ARBA" id="ARBA00023242"/>
    </source>
</evidence>
<dbReference type="AlphaFoldDB" id="A0A8E0VMZ8"/>
<keyword evidence="14" id="KW-1185">Reference proteome</keyword>
<feature type="domain" description="RING-type" evidence="12">
    <location>
        <begin position="21"/>
        <end position="60"/>
    </location>
</feature>
<dbReference type="GO" id="GO:0031436">
    <property type="term" value="C:BRCA1-BARD1 complex"/>
    <property type="evidence" value="ECO:0007669"/>
    <property type="project" value="TreeGrafter"/>
</dbReference>
<evidence type="ECO:0000256" key="6">
    <source>
        <dbReference type="ARBA" id="ARBA00022833"/>
    </source>
</evidence>
<evidence type="ECO:0000256" key="7">
    <source>
        <dbReference type="ARBA" id="ARBA00023204"/>
    </source>
</evidence>
<dbReference type="GO" id="GO:0004842">
    <property type="term" value="F:ubiquitin-protein transferase activity"/>
    <property type="evidence" value="ECO:0007669"/>
    <property type="project" value="TreeGrafter"/>
</dbReference>
<dbReference type="Proteomes" id="UP000728185">
    <property type="component" value="Unassembled WGS sequence"/>
</dbReference>
<feature type="compositionally biased region" description="Polar residues" evidence="11">
    <location>
        <begin position="136"/>
        <end position="149"/>
    </location>
</feature>
<accession>A0A8E0VMZ8</accession>
<dbReference type="PROSITE" id="PS50089">
    <property type="entry name" value="ZF_RING_2"/>
    <property type="match status" value="1"/>
</dbReference>
<evidence type="ECO:0000256" key="4">
    <source>
        <dbReference type="ARBA" id="ARBA00022763"/>
    </source>
</evidence>
<evidence type="ECO:0000256" key="11">
    <source>
        <dbReference type="SAM" id="MobiDB-lite"/>
    </source>
</evidence>
<dbReference type="PANTHER" id="PTHR13763">
    <property type="entry name" value="BREAST CANCER TYPE 1 SUSCEPTIBILITY PROTEIN BRCA1"/>
    <property type="match status" value="1"/>
</dbReference>
<dbReference type="GO" id="GO:0000724">
    <property type="term" value="P:double-strand break repair via homologous recombination"/>
    <property type="evidence" value="ECO:0007669"/>
    <property type="project" value="TreeGrafter"/>
</dbReference>
<dbReference type="GO" id="GO:0070531">
    <property type="term" value="C:BRCA1-A complex"/>
    <property type="evidence" value="ECO:0007669"/>
    <property type="project" value="TreeGrafter"/>
</dbReference>
<keyword evidence="7" id="KW-0234">DNA repair</keyword>
<dbReference type="GO" id="GO:0008270">
    <property type="term" value="F:zinc ion binding"/>
    <property type="evidence" value="ECO:0007669"/>
    <property type="project" value="UniProtKB-KW"/>
</dbReference>
<feature type="region of interest" description="Disordered" evidence="11">
    <location>
        <begin position="267"/>
        <end position="334"/>
    </location>
</feature>
<organism evidence="13 14">
    <name type="scientific">Fasciolopsis buskii</name>
    <dbReference type="NCBI Taxonomy" id="27845"/>
    <lineage>
        <taxon>Eukaryota</taxon>
        <taxon>Metazoa</taxon>
        <taxon>Spiralia</taxon>
        <taxon>Lophotrochozoa</taxon>
        <taxon>Platyhelminthes</taxon>
        <taxon>Trematoda</taxon>
        <taxon>Digenea</taxon>
        <taxon>Plagiorchiida</taxon>
        <taxon>Echinostomata</taxon>
        <taxon>Echinostomatoidea</taxon>
        <taxon>Fasciolidae</taxon>
        <taxon>Fasciolopsis</taxon>
    </lineage>
</organism>
<dbReference type="InterPro" id="IPR013083">
    <property type="entry name" value="Znf_RING/FYVE/PHD"/>
</dbReference>
<evidence type="ECO:0000256" key="3">
    <source>
        <dbReference type="ARBA" id="ARBA00022737"/>
    </source>
</evidence>
<keyword evidence="4" id="KW-0227">DNA damage</keyword>
<name>A0A8E0VMZ8_9TREM</name>
<dbReference type="PANTHER" id="PTHR13763:SF0">
    <property type="entry name" value="BREAST CANCER TYPE 1 SUSCEPTIBILITY PROTEIN"/>
    <property type="match status" value="1"/>
</dbReference>
<keyword evidence="8" id="KW-0539">Nucleus</keyword>
<keyword evidence="5 9" id="KW-0863">Zinc-finger</keyword>
<protein>
    <recommendedName>
        <fullName evidence="12">RING-type domain-containing protein</fullName>
    </recommendedName>
</protein>
<evidence type="ECO:0000256" key="10">
    <source>
        <dbReference type="SAM" id="Coils"/>
    </source>
</evidence>
<feature type="region of interest" description="Disordered" evidence="11">
    <location>
        <begin position="966"/>
        <end position="989"/>
    </location>
</feature>
<comment type="subcellular location">
    <subcellularLocation>
        <location evidence="1">Nucleus</location>
    </subcellularLocation>
</comment>